<feature type="chain" id="PRO_5045488602" description="SprB repeat-containing protein" evidence="1">
    <location>
        <begin position="24"/>
        <end position="352"/>
    </location>
</feature>
<keyword evidence="3" id="KW-1185">Reference proteome</keyword>
<organism evidence="2 3">
    <name type="scientific">Mesonia maritima</name>
    <dbReference type="NCBI Taxonomy" id="1793873"/>
    <lineage>
        <taxon>Bacteria</taxon>
        <taxon>Pseudomonadati</taxon>
        <taxon>Bacteroidota</taxon>
        <taxon>Flavobacteriia</taxon>
        <taxon>Flavobacteriales</taxon>
        <taxon>Flavobacteriaceae</taxon>
        <taxon>Mesonia</taxon>
    </lineage>
</organism>
<reference evidence="2 3" key="1">
    <citation type="submission" date="2023-07" db="EMBL/GenBank/DDBJ databases">
        <title>Genomic Encyclopedia of Type Strains, Phase IV (KMG-IV): sequencing the most valuable type-strain genomes for metagenomic binning, comparative biology and taxonomic classification.</title>
        <authorList>
            <person name="Goeker M."/>
        </authorList>
    </citation>
    <scope>NUCLEOTIDE SEQUENCE [LARGE SCALE GENOMIC DNA]</scope>
    <source>
        <strain evidence="2 3">DSM 102814</strain>
    </source>
</reference>
<evidence type="ECO:0000313" key="3">
    <source>
        <dbReference type="Proteomes" id="UP001257659"/>
    </source>
</evidence>
<comment type="caution">
    <text evidence="2">The sequence shown here is derived from an EMBL/GenBank/DDBJ whole genome shotgun (WGS) entry which is preliminary data.</text>
</comment>
<evidence type="ECO:0000313" key="2">
    <source>
        <dbReference type="EMBL" id="MDR6301924.1"/>
    </source>
</evidence>
<sequence>MKKKLFTPLITAILILFCSVAFAQQEICGGDVEQYDVTQTSGSTYEWEVLEGGFAGTITGNDTNEIEIDWANTPVGTYTLQVTEMGAGGCEGDPVQITVTINETPTAPVVTITQPTCTTQTGSFEVTSPVGSGLEYSIDGGNNYQTATTFNNLTPGTYQVIARNAAGCISESTNVIIDPAPAAPADATVSVTQPNCGDAGGTIEITAPTGSGLEYSIDGGNNYSSATTYNDLPAGDYDVIVKNADGCESGVINVTIDPAPAAPADPTVAEFQPECGETTGSIEITAPTGSSGLEYSIDGGNTYQTNPLFTDVAPGTYDVVVKDTSSGCESNTVSATINSAPAAPQTSPINYN</sequence>
<gene>
    <name evidence="2" type="ORF">GGR31_002599</name>
</gene>
<evidence type="ECO:0008006" key="4">
    <source>
        <dbReference type="Google" id="ProtNLM"/>
    </source>
</evidence>
<evidence type="ECO:0000256" key="1">
    <source>
        <dbReference type="SAM" id="SignalP"/>
    </source>
</evidence>
<proteinExistence type="predicted"/>
<dbReference type="RefSeq" id="WP_309729869.1">
    <property type="nucleotide sequence ID" value="NZ_JAVDQA010000009.1"/>
</dbReference>
<keyword evidence="1" id="KW-0732">Signal</keyword>
<name>A0ABU1K8H8_9FLAO</name>
<dbReference type="EMBL" id="JAVDQA010000009">
    <property type="protein sequence ID" value="MDR6301924.1"/>
    <property type="molecule type" value="Genomic_DNA"/>
</dbReference>
<accession>A0ABU1K8H8</accession>
<protein>
    <recommendedName>
        <fullName evidence="4">SprB repeat-containing protein</fullName>
    </recommendedName>
</protein>
<feature type="signal peptide" evidence="1">
    <location>
        <begin position="1"/>
        <end position="23"/>
    </location>
</feature>
<dbReference type="Proteomes" id="UP001257659">
    <property type="component" value="Unassembled WGS sequence"/>
</dbReference>